<sequence length="441" mass="47146">MRGIEECRRLSPGKPHENPVVYRSISGHLCGYAAGVLANRGVYPTGQADRASIGSLLRRWLTALSGVLLGSITAVAALLFSVMTSLALVLARILGRRGWPVQRAVDASALSFSEFEIRRISRFHGALRTDALTPLRCRMYLGLRWTIGILGLGVVLLLTLCLVVAGSMVSAWIFSGDWGLIEESNRVDGGLVAMAALPGILLIFVAAVGVAGVGSLDRWFAVHVLGRQSERLLQQRVAELTSSRDHVVDAIDDERRRIERDLHDGVQQHLVALGMLVGRARRADDPAKVHELLGQAQVASQGAIDELREVANRVYPIALDKDGLRAALEALAERSGVPVRLSYELTERLRPAVETVVYFVISEAVTNAAKHASPTSLEVNVTRQKFDRVLAIITDDGAGGADPSGTGLSGLARRVAAMDGTLTVDSPVGGPTVVTASVPCA</sequence>
<keyword evidence="5" id="KW-0547">Nucleotide-binding</keyword>
<evidence type="ECO:0000313" key="11">
    <source>
        <dbReference type="EMBL" id="CAB4903006.1"/>
    </source>
</evidence>
<evidence type="ECO:0000256" key="3">
    <source>
        <dbReference type="ARBA" id="ARBA00022553"/>
    </source>
</evidence>
<evidence type="ECO:0000256" key="2">
    <source>
        <dbReference type="ARBA" id="ARBA00012438"/>
    </source>
</evidence>
<dbReference type="Gene3D" id="1.20.5.1930">
    <property type="match status" value="1"/>
</dbReference>
<dbReference type="GO" id="GO:0005524">
    <property type="term" value="F:ATP binding"/>
    <property type="evidence" value="ECO:0007669"/>
    <property type="project" value="UniProtKB-KW"/>
</dbReference>
<dbReference type="GO" id="GO:0046983">
    <property type="term" value="F:protein dimerization activity"/>
    <property type="evidence" value="ECO:0007669"/>
    <property type="project" value="InterPro"/>
</dbReference>
<evidence type="ECO:0000256" key="8">
    <source>
        <dbReference type="SAM" id="Phobius"/>
    </source>
</evidence>
<feature type="transmembrane region" description="Helical" evidence="8">
    <location>
        <begin position="193"/>
        <end position="213"/>
    </location>
</feature>
<feature type="domain" description="Signal transduction histidine kinase subgroup 3 dimerisation and phosphoacceptor" evidence="10">
    <location>
        <begin position="254"/>
        <end position="316"/>
    </location>
</feature>
<dbReference type="PANTHER" id="PTHR24421">
    <property type="entry name" value="NITRATE/NITRITE SENSOR PROTEIN NARX-RELATED"/>
    <property type="match status" value="1"/>
</dbReference>
<dbReference type="EC" id="2.7.13.3" evidence="2"/>
<evidence type="ECO:0000256" key="6">
    <source>
        <dbReference type="ARBA" id="ARBA00022777"/>
    </source>
</evidence>
<dbReference type="PANTHER" id="PTHR24421:SF10">
    <property type="entry name" value="NITRATE_NITRITE SENSOR PROTEIN NARQ"/>
    <property type="match status" value="1"/>
</dbReference>
<keyword evidence="8" id="KW-1133">Transmembrane helix</keyword>
<reference evidence="11" key="1">
    <citation type="submission" date="2020-05" db="EMBL/GenBank/DDBJ databases">
        <authorList>
            <person name="Chiriac C."/>
            <person name="Salcher M."/>
            <person name="Ghai R."/>
            <person name="Kavagutti S V."/>
        </authorList>
    </citation>
    <scope>NUCLEOTIDE SEQUENCE</scope>
</reference>
<evidence type="ECO:0000256" key="5">
    <source>
        <dbReference type="ARBA" id="ARBA00022741"/>
    </source>
</evidence>
<keyword evidence="8" id="KW-0472">Membrane</keyword>
<dbReference type="Gene3D" id="3.30.565.10">
    <property type="entry name" value="Histidine kinase-like ATPase, C-terminal domain"/>
    <property type="match status" value="1"/>
</dbReference>
<dbReference type="EMBL" id="CAFBLX010000197">
    <property type="protein sequence ID" value="CAB4903006.1"/>
    <property type="molecule type" value="Genomic_DNA"/>
</dbReference>
<dbReference type="InterPro" id="IPR003594">
    <property type="entry name" value="HATPase_dom"/>
</dbReference>
<comment type="catalytic activity">
    <reaction evidence="1">
        <text>ATP + protein L-histidine = ADP + protein N-phospho-L-histidine.</text>
        <dbReference type="EC" id="2.7.13.3"/>
    </reaction>
</comment>
<keyword evidence="3" id="KW-0597">Phosphoprotein</keyword>
<organism evidence="11">
    <name type="scientific">freshwater metagenome</name>
    <dbReference type="NCBI Taxonomy" id="449393"/>
    <lineage>
        <taxon>unclassified sequences</taxon>
        <taxon>metagenomes</taxon>
        <taxon>ecological metagenomes</taxon>
    </lineage>
</organism>
<evidence type="ECO:0000256" key="4">
    <source>
        <dbReference type="ARBA" id="ARBA00022679"/>
    </source>
</evidence>
<feature type="transmembrane region" description="Helical" evidence="8">
    <location>
        <begin position="67"/>
        <end position="94"/>
    </location>
</feature>
<dbReference type="AlphaFoldDB" id="A0A6J7G776"/>
<evidence type="ECO:0000259" key="10">
    <source>
        <dbReference type="Pfam" id="PF07730"/>
    </source>
</evidence>
<evidence type="ECO:0000256" key="1">
    <source>
        <dbReference type="ARBA" id="ARBA00000085"/>
    </source>
</evidence>
<dbReference type="Pfam" id="PF07730">
    <property type="entry name" value="HisKA_3"/>
    <property type="match status" value="1"/>
</dbReference>
<accession>A0A6J7G776</accession>
<keyword evidence="8" id="KW-0812">Transmembrane</keyword>
<dbReference type="GO" id="GO:0016020">
    <property type="term" value="C:membrane"/>
    <property type="evidence" value="ECO:0007669"/>
    <property type="project" value="InterPro"/>
</dbReference>
<keyword evidence="7" id="KW-0067">ATP-binding</keyword>
<dbReference type="GO" id="GO:0000155">
    <property type="term" value="F:phosphorelay sensor kinase activity"/>
    <property type="evidence" value="ECO:0007669"/>
    <property type="project" value="InterPro"/>
</dbReference>
<proteinExistence type="predicted"/>
<evidence type="ECO:0000256" key="7">
    <source>
        <dbReference type="ARBA" id="ARBA00022840"/>
    </source>
</evidence>
<name>A0A6J7G776_9ZZZZ</name>
<gene>
    <name evidence="11" type="ORF">UFOPK3472_02563</name>
</gene>
<dbReference type="InterPro" id="IPR036890">
    <property type="entry name" value="HATPase_C_sf"/>
</dbReference>
<feature type="transmembrane region" description="Helical" evidence="8">
    <location>
        <begin position="145"/>
        <end position="173"/>
    </location>
</feature>
<dbReference type="SUPFAM" id="SSF55874">
    <property type="entry name" value="ATPase domain of HSP90 chaperone/DNA topoisomerase II/histidine kinase"/>
    <property type="match status" value="1"/>
</dbReference>
<feature type="domain" description="Histidine kinase/HSP90-like ATPase" evidence="9">
    <location>
        <begin position="355"/>
        <end position="439"/>
    </location>
</feature>
<dbReference type="InterPro" id="IPR050482">
    <property type="entry name" value="Sensor_HK_TwoCompSys"/>
</dbReference>
<dbReference type="CDD" id="cd16917">
    <property type="entry name" value="HATPase_UhpB-NarQ-NarX-like"/>
    <property type="match status" value="1"/>
</dbReference>
<dbReference type="InterPro" id="IPR011712">
    <property type="entry name" value="Sig_transdc_His_kin_sub3_dim/P"/>
</dbReference>
<keyword evidence="6" id="KW-0418">Kinase</keyword>
<dbReference type="Pfam" id="PF02518">
    <property type="entry name" value="HATPase_c"/>
    <property type="match status" value="1"/>
</dbReference>
<protein>
    <recommendedName>
        <fullName evidence="2">histidine kinase</fullName>
        <ecNumber evidence="2">2.7.13.3</ecNumber>
    </recommendedName>
</protein>
<keyword evidence="4" id="KW-0808">Transferase</keyword>
<evidence type="ECO:0000259" key="9">
    <source>
        <dbReference type="Pfam" id="PF02518"/>
    </source>
</evidence>